<proteinExistence type="predicted"/>
<organism evidence="2 3">
    <name type="scientific">Mikania micrantha</name>
    <name type="common">bitter vine</name>
    <dbReference type="NCBI Taxonomy" id="192012"/>
    <lineage>
        <taxon>Eukaryota</taxon>
        <taxon>Viridiplantae</taxon>
        <taxon>Streptophyta</taxon>
        <taxon>Embryophyta</taxon>
        <taxon>Tracheophyta</taxon>
        <taxon>Spermatophyta</taxon>
        <taxon>Magnoliopsida</taxon>
        <taxon>eudicotyledons</taxon>
        <taxon>Gunneridae</taxon>
        <taxon>Pentapetalae</taxon>
        <taxon>asterids</taxon>
        <taxon>campanulids</taxon>
        <taxon>Asterales</taxon>
        <taxon>Asteraceae</taxon>
        <taxon>Asteroideae</taxon>
        <taxon>Heliantheae alliance</taxon>
        <taxon>Eupatorieae</taxon>
        <taxon>Mikania</taxon>
    </lineage>
</organism>
<name>A0A5N6PQ99_9ASTR</name>
<evidence type="ECO:0000256" key="1">
    <source>
        <dbReference type="SAM" id="MobiDB-lite"/>
    </source>
</evidence>
<comment type="caution">
    <text evidence="2">The sequence shown here is derived from an EMBL/GenBank/DDBJ whole genome shotgun (WGS) entry which is preliminary data.</text>
</comment>
<evidence type="ECO:0008006" key="4">
    <source>
        <dbReference type="Google" id="ProtNLM"/>
    </source>
</evidence>
<reference evidence="2 3" key="1">
    <citation type="submission" date="2019-05" db="EMBL/GenBank/DDBJ databases">
        <title>Mikania micrantha, genome provides insights into the molecular mechanism of rapid growth.</title>
        <authorList>
            <person name="Liu B."/>
        </authorList>
    </citation>
    <scope>NUCLEOTIDE SEQUENCE [LARGE SCALE GENOMIC DNA]</scope>
    <source>
        <strain evidence="2">NLD-2019</strain>
        <tissue evidence="2">Leaf</tissue>
    </source>
</reference>
<dbReference type="AlphaFoldDB" id="A0A5N6PQ99"/>
<protein>
    <recommendedName>
        <fullName evidence="4">Btz domain-containing protein</fullName>
    </recommendedName>
</protein>
<dbReference type="PANTHER" id="PTHR36364">
    <property type="entry name" value="OS03G0203000 PROTEIN"/>
    <property type="match status" value="1"/>
</dbReference>
<feature type="compositionally biased region" description="Basic and acidic residues" evidence="1">
    <location>
        <begin position="208"/>
        <end position="237"/>
    </location>
</feature>
<feature type="compositionally biased region" description="Basic and acidic residues" evidence="1">
    <location>
        <begin position="268"/>
        <end position="294"/>
    </location>
</feature>
<feature type="compositionally biased region" description="Polar residues" evidence="1">
    <location>
        <begin position="61"/>
        <end position="72"/>
    </location>
</feature>
<dbReference type="Proteomes" id="UP000326396">
    <property type="component" value="Linkage Group LG11"/>
</dbReference>
<accession>A0A5N6PQ99</accession>
<dbReference type="EMBL" id="SZYD01000003">
    <property type="protein sequence ID" value="KAD6795337.1"/>
    <property type="molecule type" value="Genomic_DNA"/>
</dbReference>
<keyword evidence="3" id="KW-1185">Reference proteome</keyword>
<feature type="region of interest" description="Disordered" evidence="1">
    <location>
        <begin position="55"/>
        <end position="84"/>
    </location>
</feature>
<dbReference type="OrthoDB" id="1920561at2759"/>
<evidence type="ECO:0000313" key="3">
    <source>
        <dbReference type="Proteomes" id="UP000326396"/>
    </source>
</evidence>
<feature type="region of interest" description="Disordered" evidence="1">
    <location>
        <begin position="101"/>
        <end position="302"/>
    </location>
</feature>
<evidence type="ECO:0000313" key="2">
    <source>
        <dbReference type="EMBL" id="KAD6795337.1"/>
    </source>
</evidence>
<dbReference type="PANTHER" id="PTHR36364:SF1">
    <property type="entry name" value="OS03G0203000 PROTEIN"/>
    <property type="match status" value="1"/>
</dbReference>
<feature type="compositionally biased region" description="Basic and acidic residues" evidence="1">
    <location>
        <begin position="152"/>
        <end position="173"/>
    </location>
</feature>
<sequence>MVNLNLGTYSTSETLATDIEEEMVLPNPSNNNVFRFRDFNSLPCEATHIWGQRVKRDGRTATEQPTSNYNSTERIDRDKKHQRRLQDSVLLGSTSVTGSKIENVTLSKESNKKNNGYREGTKHSSDNITAPRPRSHIQHDERAGQVGRSFRHKETTEHDQWKEKTLKDEKTEPNSKQLPKKRPSFRETKLPVNESAPQATKTPANAEGSERGKQPPVDRPDRWLAGGRDPHRNETHRMKFQSRVRHGAGGSFRGRDGFNQGQRQSGGRVEKWKHDLYDEANKSPNTKNEEDQIAKVEALLAS</sequence>
<gene>
    <name evidence="2" type="ORF">E3N88_06233</name>
</gene>